<feature type="DNA-binding region" description="Homeobox" evidence="7">
    <location>
        <begin position="287"/>
        <end position="346"/>
    </location>
</feature>
<dbReference type="Gene3D" id="1.10.10.60">
    <property type="entry name" value="Homeodomain-like"/>
    <property type="match status" value="1"/>
</dbReference>
<dbReference type="GO" id="GO:0000977">
    <property type="term" value="F:RNA polymerase II transcription regulatory region sequence-specific DNA binding"/>
    <property type="evidence" value="ECO:0007669"/>
    <property type="project" value="TreeGrafter"/>
</dbReference>
<evidence type="ECO:0000256" key="9">
    <source>
        <dbReference type="SAM" id="MobiDB-lite"/>
    </source>
</evidence>
<keyword evidence="6 7" id="KW-0539">Nucleus</keyword>
<dbReference type="SUPFAM" id="SSF46689">
    <property type="entry name" value="Homeodomain-like"/>
    <property type="match status" value="1"/>
</dbReference>
<feature type="compositionally biased region" description="Basic and acidic residues" evidence="9">
    <location>
        <begin position="47"/>
        <end position="60"/>
    </location>
</feature>
<protein>
    <submittedName>
        <fullName evidence="12">Aristaless-related homeobox protein</fullName>
    </submittedName>
</protein>
<sequence>MREITSSEQKSSSPEEVTIATVRHSIEWRAERLRISAYSISGKGGIGKRDVSDTVRERVTVTHSSTTSDDTNMSSQYDDESRDRSECKSKSPTVLSSYCIDSILGRRSPCKVRQLGAQSLPAPVRPDHDQSTEVTSKENSFDSDMHLPPKLRRLYGPGGKYLDSGRGFHEHLEKSERERLLDQACESLKISQAPQVSISRSKSYRENAPFSQSDEGQSPEHTAQELVELSTLKFEEDVVKEEACGDASLSPKDEESMHNDGDVKDGEDSVCLSAGSDSEEGMLKRKQRRYRTTFTSYQLEELERAFQKTHYPDVFTREELAMRLDLTEARVQVWFQNRRAKWRKREKAGVQGHPAGLPFPGPLAAAHPLSHYLEGGPFPPHPHPALESAWTAAAAAAAAFPGLAPPPNSSALPPATPLGLGTFLGTAMFRHPAFIGPTFGRLFSSMGPLTSASTAAALLRQTAPPVEVPVQPPATLPDPPSSSSSTAADRRASSIAALRLKAKEHSAQLTQLNILPSGTAGKEVC</sequence>
<dbReference type="OrthoDB" id="6159439at2759"/>
<dbReference type="PROSITE" id="PS50071">
    <property type="entry name" value="HOMEOBOX_2"/>
    <property type="match status" value="1"/>
</dbReference>
<evidence type="ECO:0000256" key="6">
    <source>
        <dbReference type="ARBA" id="ARBA00023242"/>
    </source>
</evidence>
<keyword evidence="4 7" id="KW-0238">DNA-binding</keyword>
<dbReference type="PROSITE" id="PS50803">
    <property type="entry name" value="OAR"/>
    <property type="match status" value="1"/>
</dbReference>
<accession>A0A3N0Y8U9</accession>
<evidence type="ECO:0000256" key="1">
    <source>
        <dbReference type="ARBA" id="ARBA00004123"/>
    </source>
</evidence>
<dbReference type="Proteomes" id="UP000281406">
    <property type="component" value="Unassembled WGS sequence"/>
</dbReference>
<feature type="compositionally biased region" description="Basic and acidic residues" evidence="9">
    <location>
        <begin position="251"/>
        <end position="267"/>
    </location>
</feature>
<name>A0A3N0Y8U9_ANAGA</name>
<dbReference type="InterPro" id="IPR017970">
    <property type="entry name" value="Homeobox_CS"/>
</dbReference>
<feature type="compositionally biased region" description="Low complexity" evidence="9">
    <location>
        <begin position="61"/>
        <end position="75"/>
    </location>
</feature>
<dbReference type="EMBL" id="RJVU01049572">
    <property type="protein sequence ID" value="ROL42652.1"/>
    <property type="molecule type" value="Genomic_DNA"/>
</dbReference>
<dbReference type="Pfam" id="PF03826">
    <property type="entry name" value="OAR"/>
    <property type="match status" value="1"/>
</dbReference>
<evidence type="ECO:0000259" key="11">
    <source>
        <dbReference type="PROSITE" id="PS50803"/>
    </source>
</evidence>
<dbReference type="FunFam" id="1.10.10.60:FF:000102">
    <property type="entry name" value="Aristaless related homeobox"/>
    <property type="match status" value="1"/>
</dbReference>
<evidence type="ECO:0000313" key="12">
    <source>
        <dbReference type="EMBL" id="ROL42652.1"/>
    </source>
</evidence>
<dbReference type="Pfam" id="PF00046">
    <property type="entry name" value="Homeodomain"/>
    <property type="match status" value="1"/>
</dbReference>
<gene>
    <name evidence="12" type="ORF">DPX16_14059</name>
</gene>
<evidence type="ECO:0000256" key="2">
    <source>
        <dbReference type="ARBA" id="ARBA00006503"/>
    </source>
</evidence>
<feature type="region of interest" description="Disordered" evidence="9">
    <location>
        <begin position="41"/>
        <end position="88"/>
    </location>
</feature>
<dbReference type="GO" id="GO:0000981">
    <property type="term" value="F:DNA-binding transcription factor activity, RNA polymerase II-specific"/>
    <property type="evidence" value="ECO:0007669"/>
    <property type="project" value="InterPro"/>
</dbReference>
<evidence type="ECO:0000256" key="4">
    <source>
        <dbReference type="ARBA" id="ARBA00023125"/>
    </source>
</evidence>
<feature type="compositionally biased region" description="Basic and acidic residues" evidence="9">
    <location>
        <begin position="125"/>
        <end position="147"/>
    </location>
</feature>
<feature type="region of interest" description="Disordered" evidence="9">
    <location>
        <begin position="118"/>
        <end position="149"/>
    </location>
</feature>
<dbReference type="InterPro" id="IPR001356">
    <property type="entry name" value="HD"/>
</dbReference>
<dbReference type="AlphaFoldDB" id="A0A3N0Y8U9"/>
<feature type="region of interest" description="Disordered" evidence="9">
    <location>
        <begin position="196"/>
        <end position="222"/>
    </location>
</feature>
<feature type="compositionally biased region" description="Low complexity" evidence="9">
    <location>
        <begin position="481"/>
        <end position="490"/>
    </location>
</feature>
<evidence type="ECO:0000259" key="10">
    <source>
        <dbReference type="PROSITE" id="PS50071"/>
    </source>
</evidence>
<feature type="domain" description="OAR" evidence="11">
    <location>
        <begin position="493"/>
        <end position="506"/>
    </location>
</feature>
<evidence type="ECO:0000256" key="5">
    <source>
        <dbReference type="ARBA" id="ARBA00023155"/>
    </source>
</evidence>
<reference evidence="12 13" key="1">
    <citation type="submission" date="2018-10" db="EMBL/GenBank/DDBJ databases">
        <title>Genome assembly for a Yunnan-Guizhou Plateau 3E fish, Anabarilius grahami (Regan), and its evolutionary and genetic applications.</title>
        <authorList>
            <person name="Jiang W."/>
        </authorList>
    </citation>
    <scope>NUCLEOTIDE SEQUENCE [LARGE SCALE GENOMIC DNA]</scope>
    <source>
        <strain evidence="12">AG-KIZ</strain>
        <tissue evidence="12">Muscle</tissue>
    </source>
</reference>
<keyword evidence="3" id="KW-0217">Developmental protein</keyword>
<evidence type="ECO:0000256" key="7">
    <source>
        <dbReference type="PROSITE-ProRule" id="PRU00108"/>
    </source>
</evidence>
<evidence type="ECO:0000313" key="13">
    <source>
        <dbReference type="Proteomes" id="UP000281406"/>
    </source>
</evidence>
<feature type="compositionally biased region" description="Basic and acidic residues" evidence="9">
    <location>
        <begin position="79"/>
        <end position="88"/>
    </location>
</feature>
<feature type="region of interest" description="Disordered" evidence="9">
    <location>
        <begin position="467"/>
        <end position="490"/>
    </location>
</feature>
<comment type="subcellular location">
    <subcellularLocation>
        <location evidence="1 7 8">Nucleus</location>
    </subcellularLocation>
</comment>
<dbReference type="PANTHER" id="PTHR24329:SF337">
    <property type="entry name" value="ARISTALESS RELATED HOMEOBOX"/>
    <property type="match status" value="1"/>
</dbReference>
<dbReference type="CDD" id="cd00086">
    <property type="entry name" value="homeodomain"/>
    <property type="match status" value="1"/>
</dbReference>
<dbReference type="InterPro" id="IPR009057">
    <property type="entry name" value="Homeodomain-like_sf"/>
</dbReference>
<feature type="region of interest" description="Disordered" evidence="9">
    <location>
        <begin position="243"/>
        <end position="268"/>
    </location>
</feature>
<proteinExistence type="inferred from homology"/>
<dbReference type="GO" id="GO:0005634">
    <property type="term" value="C:nucleus"/>
    <property type="evidence" value="ECO:0007669"/>
    <property type="project" value="UniProtKB-SubCell"/>
</dbReference>
<dbReference type="SMART" id="SM00389">
    <property type="entry name" value="HOX"/>
    <property type="match status" value="1"/>
</dbReference>
<comment type="caution">
    <text evidence="12">The sequence shown here is derived from an EMBL/GenBank/DDBJ whole genome shotgun (WGS) entry which is preliminary data.</text>
</comment>
<feature type="compositionally biased region" description="Pro residues" evidence="9">
    <location>
        <begin position="467"/>
        <end position="480"/>
    </location>
</feature>
<comment type="similarity">
    <text evidence="2">Belongs to the paired homeobox family. Bicoid subfamily.</text>
</comment>
<feature type="compositionally biased region" description="Polar residues" evidence="9">
    <location>
        <begin position="209"/>
        <end position="221"/>
    </location>
</feature>
<dbReference type="InterPro" id="IPR050649">
    <property type="entry name" value="Paired_Homeobox_TFs"/>
</dbReference>
<dbReference type="PANTHER" id="PTHR24329">
    <property type="entry name" value="HOMEOBOX PROTEIN ARISTALESS"/>
    <property type="match status" value="1"/>
</dbReference>
<evidence type="ECO:0000256" key="8">
    <source>
        <dbReference type="RuleBase" id="RU000682"/>
    </source>
</evidence>
<feature type="domain" description="Homeobox" evidence="10">
    <location>
        <begin position="285"/>
        <end position="345"/>
    </location>
</feature>
<keyword evidence="5 7" id="KW-0371">Homeobox</keyword>
<evidence type="ECO:0000256" key="3">
    <source>
        <dbReference type="ARBA" id="ARBA00022473"/>
    </source>
</evidence>
<dbReference type="InterPro" id="IPR003654">
    <property type="entry name" value="OAR_dom"/>
</dbReference>
<keyword evidence="13" id="KW-1185">Reference proteome</keyword>
<dbReference type="PROSITE" id="PS00027">
    <property type="entry name" value="HOMEOBOX_1"/>
    <property type="match status" value="1"/>
</dbReference>
<organism evidence="12 13">
    <name type="scientific">Anabarilius grahami</name>
    <name type="common">Kanglang fish</name>
    <name type="synonym">Barilius grahami</name>
    <dbReference type="NCBI Taxonomy" id="495550"/>
    <lineage>
        <taxon>Eukaryota</taxon>
        <taxon>Metazoa</taxon>
        <taxon>Chordata</taxon>
        <taxon>Craniata</taxon>
        <taxon>Vertebrata</taxon>
        <taxon>Euteleostomi</taxon>
        <taxon>Actinopterygii</taxon>
        <taxon>Neopterygii</taxon>
        <taxon>Teleostei</taxon>
        <taxon>Ostariophysi</taxon>
        <taxon>Cypriniformes</taxon>
        <taxon>Xenocyprididae</taxon>
        <taxon>Xenocypridinae</taxon>
        <taxon>Xenocypridinae incertae sedis</taxon>
        <taxon>Anabarilius</taxon>
    </lineage>
</organism>